<reference evidence="6 7" key="1">
    <citation type="submission" date="2020-08" db="EMBL/GenBank/DDBJ databases">
        <title>Genomic Encyclopedia of Type Strains, Phase IV (KMG-IV): sequencing the most valuable type-strain genomes for metagenomic binning, comparative biology and taxonomic classification.</title>
        <authorList>
            <person name="Goeker M."/>
        </authorList>
    </citation>
    <scope>NUCLEOTIDE SEQUENCE [LARGE SCALE GENOMIC DNA]</scope>
    <source>
        <strain evidence="6 7">DSM 102044</strain>
    </source>
</reference>
<comment type="caution">
    <text evidence="6">The sequence shown here is derived from an EMBL/GenBank/DDBJ whole genome shotgun (WGS) entry which is preliminary data.</text>
</comment>
<keyword evidence="4 5" id="KW-0687">Ribonucleoprotein</keyword>
<dbReference type="SUPFAM" id="SSF143800">
    <property type="entry name" value="L28p-like"/>
    <property type="match status" value="1"/>
</dbReference>
<comment type="subunit">
    <text evidence="2 5">Part of the 50S ribosomal subunit.</text>
</comment>
<dbReference type="GO" id="GO:0003735">
    <property type="term" value="F:structural constituent of ribosome"/>
    <property type="evidence" value="ECO:0007669"/>
    <property type="project" value="InterPro"/>
</dbReference>
<dbReference type="PROSITE" id="PS01143">
    <property type="entry name" value="RIBOSOMAL_L31"/>
    <property type="match status" value="1"/>
</dbReference>
<dbReference type="InterPro" id="IPR042105">
    <property type="entry name" value="Ribosomal_bL31_sf"/>
</dbReference>
<dbReference type="Pfam" id="PF01197">
    <property type="entry name" value="Ribosomal_L31"/>
    <property type="match status" value="1"/>
</dbReference>
<dbReference type="GO" id="GO:0006412">
    <property type="term" value="P:translation"/>
    <property type="evidence" value="ECO:0007669"/>
    <property type="project" value="UniProtKB-UniRule"/>
</dbReference>
<comment type="similarity">
    <text evidence="1 5">Belongs to the bacterial ribosomal protein bL31 family. Type B subfamily.</text>
</comment>
<evidence type="ECO:0000256" key="3">
    <source>
        <dbReference type="ARBA" id="ARBA00022980"/>
    </source>
</evidence>
<sequence>MKADIHPNYRDVVFYDTSSEFKFLTKSTIETSETIVWEDGNEYPVYKIEVSSQSHPFYTGKKMMLDTAGRVEKFNRRYAQKK</sequence>
<dbReference type="NCBIfam" id="NF002462">
    <property type="entry name" value="PRK01678.1"/>
    <property type="match status" value="1"/>
</dbReference>
<dbReference type="RefSeq" id="WP_184497903.1">
    <property type="nucleotide sequence ID" value="NZ_JACIJO010000004.1"/>
</dbReference>
<dbReference type="InterPro" id="IPR034704">
    <property type="entry name" value="Ribosomal_bL28/bL31-like_sf"/>
</dbReference>
<evidence type="ECO:0000256" key="1">
    <source>
        <dbReference type="ARBA" id="ARBA00008196"/>
    </source>
</evidence>
<evidence type="ECO:0000313" key="7">
    <source>
        <dbReference type="Proteomes" id="UP000588604"/>
    </source>
</evidence>
<dbReference type="AlphaFoldDB" id="A0A841N397"/>
<dbReference type="PANTHER" id="PTHR33280">
    <property type="entry name" value="50S RIBOSOMAL PROTEIN L31, CHLOROPLASTIC"/>
    <property type="match status" value="1"/>
</dbReference>
<dbReference type="InterPro" id="IPR027493">
    <property type="entry name" value="Ribosomal_bL31_B"/>
</dbReference>
<dbReference type="EMBL" id="JACIJO010000004">
    <property type="protein sequence ID" value="MBB6328631.1"/>
    <property type="molecule type" value="Genomic_DNA"/>
</dbReference>
<proteinExistence type="inferred from homology"/>
<keyword evidence="7" id="KW-1185">Reference proteome</keyword>
<evidence type="ECO:0000256" key="5">
    <source>
        <dbReference type="HAMAP-Rule" id="MF_00502"/>
    </source>
</evidence>
<dbReference type="PANTHER" id="PTHR33280:SF1">
    <property type="entry name" value="LARGE RIBOSOMAL SUBUNIT PROTEIN BL31C"/>
    <property type="match status" value="1"/>
</dbReference>
<gene>
    <name evidence="5" type="primary">rpmE2</name>
    <name evidence="6" type="ORF">FHS59_004287</name>
</gene>
<evidence type="ECO:0000313" key="6">
    <source>
        <dbReference type="EMBL" id="MBB6328631.1"/>
    </source>
</evidence>
<dbReference type="HAMAP" id="MF_00502">
    <property type="entry name" value="Ribosomal_bL31_2"/>
    <property type="match status" value="1"/>
</dbReference>
<dbReference type="GO" id="GO:0005840">
    <property type="term" value="C:ribosome"/>
    <property type="evidence" value="ECO:0007669"/>
    <property type="project" value="UniProtKB-KW"/>
</dbReference>
<dbReference type="Proteomes" id="UP000588604">
    <property type="component" value="Unassembled WGS sequence"/>
</dbReference>
<organism evidence="6 7">
    <name type="scientific">Algoriphagus iocasae</name>
    <dbReference type="NCBI Taxonomy" id="1836499"/>
    <lineage>
        <taxon>Bacteria</taxon>
        <taxon>Pseudomonadati</taxon>
        <taxon>Bacteroidota</taxon>
        <taxon>Cytophagia</taxon>
        <taxon>Cytophagales</taxon>
        <taxon>Cyclobacteriaceae</taxon>
        <taxon>Algoriphagus</taxon>
    </lineage>
</organism>
<dbReference type="Gene3D" id="4.10.830.30">
    <property type="entry name" value="Ribosomal protein L31"/>
    <property type="match status" value="1"/>
</dbReference>
<evidence type="ECO:0000256" key="2">
    <source>
        <dbReference type="ARBA" id="ARBA00011838"/>
    </source>
</evidence>
<evidence type="ECO:0000256" key="4">
    <source>
        <dbReference type="ARBA" id="ARBA00023274"/>
    </source>
</evidence>
<keyword evidence="3 5" id="KW-0689">Ribosomal protein</keyword>
<dbReference type="GO" id="GO:1990904">
    <property type="term" value="C:ribonucleoprotein complex"/>
    <property type="evidence" value="ECO:0007669"/>
    <property type="project" value="UniProtKB-KW"/>
</dbReference>
<dbReference type="InterPro" id="IPR002150">
    <property type="entry name" value="Ribosomal_bL31"/>
</dbReference>
<dbReference type="PRINTS" id="PR01249">
    <property type="entry name" value="RIBOSOMALL31"/>
</dbReference>
<name>A0A841N397_9BACT</name>
<dbReference type="NCBIfam" id="TIGR00105">
    <property type="entry name" value="L31"/>
    <property type="match status" value="1"/>
</dbReference>
<protein>
    <recommendedName>
        <fullName evidence="5">Large ribosomal subunit protein bL31B</fullName>
    </recommendedName>
</protein>
<accession>A0A841N397</accession>